<comment type="caution">
    <text evidence="2">The sequence shown here is derived from an EMBL/GenBank/DDBJ whole genome shotgun (WGS) entry which is preliminary data.</text>
</comment>
<dbReference type="CDD" id="cd06588">
    <property type="entry name" value="PhnB_like"/>
    <property type="match status" value="2"/>
</dbReference>
<dbReference type="Gene3D" id="3.10.180.10">
    <property type="entry name" value="2,3-Dihydroxybiphenyl 1,2-Dioxygenase, domain 1"/>
    <property type="match status" value="2"/>
</dbReference>
<organism evidence="2 3">
    <name type="scientific">Chryseobacterium camelliae</name>
    <dbReference type="NCBI Taxonomy" id="1265445"/>
    <lineage>
        <taxon>Bacteria</taxon>
        <taxon>Pseudomonadati</taxon>
        <taxon>Bacteroidota</taxon>
        <taxon>Flavobacteriia</taxon>
        <taxon>Flavobacteriales</taxon>
        <taxon>Weeksellaceae</taxon>
        <taxon>Chryseobacterium group</taxon>
        <taxon>Chryseobacterium</taxon>
    </lineage>
</organism>
<reference evidence="2 3" key="1">
    <citation type="submission" date="2023-07" db="EMBL/GenBank/DDBJ databases">
        <title>Functional and genomic diversity of the sorghum phyllosphere microbiome.</title>
        <authorList>
            <person name="Shade A."/>
        </authorList>
    </citation>
    <scope>NUCLEOTIDE SEQUENCE [LARGE SCALE GENOMIC DNA]</scope>
    <source>
        <strain evidence="2 3">SORGH_AS_1064</strain>
    </source>
</reference>
<feature type="domain" description="PhnB-like" evidence="1">
    <location>
        <begin position="122"/>
        <end position="247"/>
    </location>
</feature>
<dbReference type="PANTHER" id="PTHR33990:SF2">
    <property type="entry name" value="PHNB-LIKE DOMAIN-CONTAINING PROTEIN"/>
    <property type="match status" value="1"/>
</dbReference>
<dbReference type="Proteomes" id="UP001225072">
    <property type="component" value="Unassembled WGS sequence"/>
</dbReference>
<protein>
    <submittedName>
        <fullName evidence="2">3-demethylubiquinone-9 3-methyltransferase (Glyoxalase superfamily)</fullName>
    </submittedName>
</protein>
<dbReference type="InterPro" id="IPR029068">
    <property type="entry name" value="Glyas_Bleomycin-R_OHBP_Dase"/>
</dbReference>
<evidence type="ECO:0000259" key="1">
    <source>
        <dbReference type="Pfam" id="PF06983"/>
    </source>
</evidence>
<keyword evidence="3" id="KW-1185">Reference proteome</keyword>
<proteinExistence type="predicted"/>
<dbReference type="EMBL" id="JAUTAL010000001">
    <property type="protein sequence ID" value="MDQ1095587.1"/>
    <property type="molecule type" value="Genomic_DNA"/>
</dbReference>
<dbReference type="RefSeq" id="WP_307446598.1">
    <property type="nucleotide sequence ID" value="NZ_JAUTAL010000001.1"/>
</dbReference>
<dbReference type="Pfam" id="PF06983">
    <property type="entry name" value="3-dmu-9_3-mt"/>
    <property type="match status" value="2"/>
</dbReference>
<accession>A0ABU0TEU3</accession>
<dbReference type="InterPro" id="IPR028973">
    <property type="entry name" value="PhnB-like"/>
</dbReference>
<sequence>MNNNIFPCLWYDQDAVASARFYCEVFGGKLTADTPVVLNIELFGQKFMLLNAGPQFTKNPSVSFTVFCQTEEEILGYWQRLSEKGKVMMPLDSYPWSRKFGWVEDQYGVSWQLTLDEKIPEQKIMPALMFIHQNNGKAQQAMELYTQIFPDSEIKKIQRYGDSGENNNAEPAGHISQGHFIINGYSFLCTENSYDHQFDFNEAISIVVMTDDQSQTDHYWNALVAGGGRESMCGWLKDRYGLSWQIVPKRLIELMNDQDPAKAHKVVQAMFQMQKIIIEDLEKAYYS</sequence>
<dbReference type="SUPFAM" id="SSF54593">
    <property type="entry name" value="Glyoxalase/Bleomycin resistance protein/Dihydroxybiphenyl dioxygenase"/>
    <property type="match status" value="2"/>
</dbReference>
<dbReference type="PANTHER" id="PTHR33990">
    <property type="entry name" value="PROTEIN YJDN-RELATED"/>
    <property type="match status" value="1"/>
</dbReference>
<feature type="domain" description="PhnB-like" evidence="1">
    <location>
        <begin position="37"/>
        <end position="114"/>
    </location>
</feature>
<evidence type="ECO:0000313" key="3">
    <source>
        <dbReference type="Proteomes" id="UP001225072"/>
    </source>
</evidence>
<gene>
    <name evidence="2" type="ORF">QE404_000734</name>
</gene>
<name>A0ABU0TEU3_9FLAO</name>
<evidence type="ECO:0000313" key="2">
    <source>
        <dbReference type="EMBL" id="MDQ1095587.1"/>
    </source>
</evidence>